<sequence>MTIHELADTASGPPGHEGRACWDAAIQPRKEEQVQPCSDGHKNEQDPPVSNLLYNYTTTTTSRASPTSGEMQEQSWLPAESSSCIRTGCRDELKAALLNPTWSTCRALAGVSTCDNLHPPSNGLQHLLA</sequence>
<feature type="compositionally biased region" description="Basic and acidic residues" evidence="1">
    <location>
        <begin position="28"/>
        <end position="45"/>
    </location>
</feature>
<evidence type="ECO:0000256" key="1">
    <source>
        <dbReference type="SAM" id="MobiDB-lite"/>
    </source>
</evidence>
<dbReference type="EMBL" id="LSYS01005643">
    <property type="protein sequence ID" value="OPJ76474.1"/>
    <property type="molecule type" value="Genomic_DNA"/>
</dbReference>
<evidence type="ECO:0000313" key="3">
    <source>
        <dbReference type="Proteomes" id="UP000190648"/>
    </source>
</evidence>
<comment type="caution">
    <text evidence="2">The sequence shown here is derived from an EMBL/GenBank/DDBJ whole genome shotgun (WGS) entry which is preliminary data.</text>
</comment>
<dbReference type="Proteomes" id="UP000190648">
    <property type="component" value="Unassembled WGS sequence"/>
</dbReference>
<keyword evidence="3" id="KW-1185">Reference proteome</keyword>
<feature type="region of interest" description="Disordered" evidence="1">
    <location>
        <begin position="1"/>
        <end position="52"/>
    </location>
</feature>
<organism evidence="2 3">
    <name type="scientific">Patagioenas fasciata monilis</name>
    <dbReference type="NCBI Taxonomy" id="372326"/>
    <lineage>
        <taxon>Eukaryota</taxon>
        <taxon>Metazoa</taxon>
        <taxon>Chordata</taxon>
        <taxon>Craniata</taxon>
        <taxon>Vertebrata</taxon>
        <taxon>Euteleostomi</taxon>
        <taxon>Archelosauria</taxon>
        <taxon>Archosauria</taxon>
        <taxon>Dinosauria</taxon>
        <taxon>Saurischia</taxon>
        <taxon>Theropoda</taxon>
        <taxon>Coelurosauria</taxon>
        <taxon>Aves</taxon>
        <taxon>Neognathae</taxon>
        <taxon>Neoaves</taxon>
        <taxon>Columbimorphae</taxon>
        <taxon>Columbiformes</taxon>
        <taxon>Columbidae</taxon>
        <taxon>Patagioenas</taxon>
    </lineage>
</organism>
<gene>
    <name evidence="2" type="ORF">AV530_016152</name>
</gene>
<reference evidence="2 3" key="1">
    <citation type="submission" date="2016-02" db="EMBL/GenBank/DDBJ databases">
        <title>Band-tailed pigeon sequencing and assembly.</title>
        <authorList>
            <person name="Soares A.E."/>
            <person name="Novak B.J."/>
            <person name="Rice E.S."/>
            <person name="O'Connell B."/>
            <person name="Chang D."/>
            <person name="Weber S."/>
            <person name="Shapiro B."/>
        </authorList>
    </citation>
    <scope>NUCLEOTIDE SEQUENCE [LARGE SCALE GENOMIC DNA]</scope>
    <source>
        <strain evidence="2">BTP2013</strain>
        <tissue evidence="2">Blood</tissue>
    </source>
</reference>
<name>A0A1V4JWE9_PATFA</name>
<dbReference type="AlphaFoldDB" id="A0A1V4JWE9"/>
<protein>
    <submittedName>
        <fullName evidence="2">Uncharacterized protein</fullName>
    </submittedName>
</protein>
<evidence type="ECO:0000313" key="2">
    <source>
        <dbReference type="EMBL" id="OPJ76474.1"/>
    </source>
</evidence>
<proteinExistence type="predicted"/>
<accession>A0A1V4JWE9</accession>